<name>A0AAV9E0Q6_ACOCL</name>
<evidence type="ECO:0000313" key="3">
    <source>
        <dbReference type="Proteomes" id="UP001180020"/>
    </source>
</evidence>
<organism evidence="2 3">
    <name type="scientific">Acorus calamus</name>
    <name type="common">Sweet flag</name>
    <dbReference type="NCBI Taxonomy" id="4465"/>
    <lineage>
        <taxon>Eukaryota</taxon>
        <taxon>Viridiplantae</taxon>
        <taxon>Streptophyta</taxon>
        <taxon>Embryophyta</taxon>
        <taxon>Tracheophyta</taxon>
        <taxon>Spermatophyta</taxon>
        <taxon>Magnoliopsida</taxon>
        <taxon>Liliopsida</taxon>
        <taxon>Acoraceae</taxon>
        <taxon>Acorus</taxon>
    </lineage>
</organism>
<reference evidence="2" key="1">
    <citation type="journal article" date="2023" name="Nat. Commun.">
        <title>Diploid and tetraploid genomes of Acorus and the evolution of monocots.</title>
        <authorList>
            <person name="Ma L."/>
            <person name="Liu K.W."/>
            <person name="Li Z."/>
            <person name="Hsiao Y.Y."/>
            <person name="Qi Y."/>
            <person name="Fu T."/>
            <person name="Tang G.D."/>
            <person name="Zhang D."/>
            <person name="Sun W.H."/>
            <person name="Liu D.K."/>
            <person name="Li Y."/>
            <person name="Chen G.Z."/>
            <person name="Liu X.D."/>
            <person name="Liao X.Y."/>
            <person name="Jiang Y.T."/>
            <person name="Yu X."/>
            <person name="Hao Y."/>
            <person name="Huang J."/>
            <person name="Zhao X.W."/>
            <person name="Ke S."/>
            <person name="Chen Y.Y."/>
            <person name="Wu W.L."/>
            <person name="Hsu J.L."/>
            <person name="Lin Y.F."/>
            <person name="Huang M.D."/>
            <person name="Li C.Y."/>
            <person name="Huang L."/>
            <person name="Wang Z.W."/>
            <person name="Zhao X."/>
            <person name="Zhong W.Y."/>
            <person name="Peng D.H."/>
            <person name="Ahmad S."/>
            <person name="Lan S."/>
            <person name="Zhang J.S."/>
            <person name="Tsai W.C."/>
            <person name="Van de Peer Y."/>
            <person name="Liu Z.J."/>
        </authorList>
    </citation>
    <scope>NUCLEOTIDE SEQUENCE</scope>
    <source>
        <strain evidence="2">CP</strain>
    </source>
</reference>
<dbReference type="AlphaFoldDB" id="A0AAV9E0Q6"/>
<comment type="caution">
    <text evidence="2">The sequence shown here is derived from an EMBL/GenBank/DDBJ whole genome shotgun (WGS) entry which is preliminary data.</text>
</comment>
<proteinExistence type="predicted"/>
<gene>
    <name evidence="2" type="primary">PCMP-H53</name>
    <name evidence="2" type="ORF">QJS10_CPA10g00626</name>
</gene>
<dbReference type="Pfam" id="PF14432">
    <property type="entry name" value="DYW_deaminase"/>
    <property type="match status" value="1"/>
</dbReference>
<dbReference type="GO" id="GO:0008270">
    <property type="term" value="F:zinc ion binding"/>
    <property type="evidence" value="ECO:0007669"/>
    <property type="project" value="InterPro"/>
</dbReference>
<feature type="domain" description="DYW" evidence="1">
    <location>
        <begin position="1"/>
        <end position="81"/>
    </location>
</feature>
<evidence type="ECO:0000313" key="2">
    <source>
        <dbReference type="EMBL" id="KAK1307213.1"/>
    </source>
</evidence>
<protein>
    <submittedName>
        <fullName evidence="2">Pentatricopeptide repeat-containing protein</fullName>
    </submittedName>
</protein>
<dbReference type="Proteomes" id="UP001180020">
    <property type="component" value="Unassembled WGS sequence"/>
</dbReference>
<evidence type="ECO:0000259" key="1">
    <source>
        <dbReference type="Pfam" id="PF14432"/>
    </source>
</evidence>
<dbReference type="EMBL" id="JAUJYO010000010">
    <property type="protein sequence ID" value="KAK1307213.1"/>
    <property type="molecule type" value="Genomic_DNA"/>
</dbReference>
<dbReference type="InterPro" id="IPR032867">
    <property type="entry name" value="DYW_dom"/>
</dbReference>
<sequence>MEEEEKEKVLYKHSEKLAVVFGLLSTPKGATIRIMKNLRVCNDCHNVMKLISKIENRKIVVRDRNRFHCFEGGLCSCGDYW</sequence>
<accession>A0AAV9E0Q6</accession>
<reference evidence="2" key="2">
    <citation type="submission" date="2023-06" db="EMBL/GenBank/DDBJ databases">
        <authorList>
            <person name="Ma L."/>
            <person name="Liu K.-W."/>
            <person name="Li Z."/>
            <person name="Hsiao Y.-Y."/>
            <person name="Qi Y."/>
            <person name="Fu T."/>
            <person name="Tang G."/>
            <person name="Zhang D."/>
            <person name="Sun W.-H."/>
            <person name="Liu D.-K."/>
            <person name="Li Y."/>
            <person name="Chen G.-Z."/>
            <person name="Liu X.-D."/>
            <person name="Liao X.-Y."/>
            <person name="Jiang Y.-T."/>
            <person name="Yu X."/>
            <person name="Hao Y."/>
            <person name="Huang J."/>
            <person name="Zhao X.-W."/>
            <person name="Ke S."/>
            <person name="Chen Y.-Y."/>
            <person name="Wu W.-L."/>
            <person name="Hsu J.-L."/>
            <person name="Lin Y.-F."/>
            <person name="Huang M.-D."/>
            <person name="Li C.-Y."/>
            <person name="Huang L."/>
            <person name="Wang Z.-W."/>
            <person name="Zhao X."/>
            <person name="Zhong W.-Y."/>
            <person name="Peng D.-H."/>
            <person name="Ahmad S."/>
            <person name="Lan S."/>
            <person name="Zhang J.-S."/>
            <person name="Tsai W.-C."/>
            <person name="Van De Peer Y."/>
            <person name="Liu Z.-J."/>
        </authorList>
    </citation>
    <scope>NUCLEOTIDE SEQUENCE</scope>
    <source>
        <strain evidence="2">CP</strain>
        <tissue evidence="2">Leaves</tissue>
    </source>
</reference>
<keyword evidence="3" id="KW-1185">Reference proteome</keyword>